<dbReference type="CDD" id="cd17584">
    <property type="entry name" value="REC_typeB_ARR-like"/>
    <property type="match status" value="1"/>
</dbReference>
<feature type="modified residue" description="4-aspartylphosphate" evidence="10">
    <location>
        <position position="69"/>
    </location>
</feature>
<organism evidence="14 15">
    <name type="scientific">Zingiber officinale</name>
    <name type="common">Ginger</name>
    <name type="synonym">Amomum zingiber</name>
    <dbReference type="NCBI Taxonomy" id="94328"/>
    <lineage>
        <taxon>Eukaryota</taxon>
        <taxon>Viridiplantae</taxon>
        <taxon>Streptophyta</taxon>
        <taxon>Embryophyta</taxon>
        <taxon>Tracheophyta</taxon>
        <taxon>Spermatophyta</taxon>
        <taxon>Magnoliopsida</taxon>
        <taxon>Liliopsida</taxon>
        <taxon>Zingiberales</taxon>
        <taxon>Zingiberaceae</taxon>
        <taxon>Zingiber</taxon>
    </lineage>
</organism>
<evidence type="ECO:0000313" key="15">
    <source>
        <dbReference type="Proteomes" id="UP000734854"/>
    </source>
</evidence>
<dbReference type="GO" id="GO:0009736">
    <property type="term" value="P:cytokinin-activated signaling pathway"/>
    <property type="evidence" value="ECO:0007669"/>
    <property type="project" value="InterPro"/>
</dbReference>
<accession>A0A8J5L0S1</accession>
<comment type="subcellular location">
    <subcellularLocation>
        <location evidence="1">Nucleus</location>
    </subcellularLocation>
</comment>
<dbReference type="InterPro" id="IPR045279">
    <property type="entry name" value="ARR-like"/>
</dbReference>
<dbReference type="EMBL" id="JACMSC010000012">
    <property type="protein sequence ID" value="KAG6497156.1"/>
    <property type="molecule type" value="Genomic_DNA"/>
</dbReference>
<evidence type="ECO:0000256" key="5">
    <source>
        <dbReference type="ARBA" id="ARBA00023015"/>
    </source>
</evidence>
<feature type="domain" description="Response regulatory" evidence="12">
    <location>
        <begin position="18"/>
        <end position="133"/>
    </location>
</feature>
<dbReference type="GO" id="GO:0005634">
    <property type="term" value="C:nucleus"/>
    <property type="evidence" value="ECO:0007669"/>
    <property type="project" value="UniProtKB-SubCell"/>
</dbReference>
<dbReference type="FunFam" id="3.40.50.2300:FF:000408">
    <property type="entry name" value="Two-component response regulator"/>
    <property type="match status" value="1"/>
</dbReference>
<name>A0A8J5L0S1_ZINOF</name>
<evidence type="ECO:0000256" key="2">
    <source>
        <dbReference type="ARBA" id="ARBA00006015"/>
    </source>
</evidence>
<dbReference type="GO" id="GO:0003677">
    <property type="term" value="F:DNA binding"/>
    <property type="evidence" value="ECO:0007669"/>
    <property type="project" value="UniProtKB-KW"/>
</dbReference>
<dbReference type="SMART" id="SM00448">
    <property type="entry name" value="REC"/>
    <property type="match status" value="1"/>
</dbReference>
<evidence type="ECO:0000256" key="7">
    <source>
        <dbReference type="ARBA" id="ARBA00023159"/>
    </source>
</evidence>
<sequence length="723" mass="79847">MLDSEGAAAAPEFPVGLRVLLVDDDPTCLKILDRMLRKCLYHVTTCSQAMAALNILRAKKECFDLVLSDVYMPDMDGFKLLEHIGLEMDLPVIMMSADDHKDVVMKGVTHGACDYIIKPVRMESLKNIWQHVVRKKKNESKELDNSGSLDDNDRQRGVVDEGDNASSVCAGSWKSVKRKKVEGKDDDDDDEAVEEHEDPSHAKKSRVVWSVDLHQKFVNAVHHLGVDKAVPKKILELMSVAGLTRENVASHLQVCLLLRFSQLLLNSYFFHAEIIKYRLYLRRVSMPQYQGRLDSFAGCQDASYGSVGLIDSFNVHGLAVSTQIPLQSRTSIHPAPRSNTNVGIGASTVGQLGLIASGAPPNMVFPSVQQMNKQMSNTRGSSSNIQSSQLGQTPSVVQPYGSMSLQFGEEMPNFLTSSQASNFSLPGGTMSEQMNKSLTMQQTHNLQQFSFSQPRSNISILHSSGQLLNNNASNSSRFSSALMQQTSSNESSNHILGRLGITTNITSSPANYMKSSFSSFPQDLYVDAQSSFMNELSGNSYPSSSCIGVSPQTTSFQSLGSNNDLKGKIENVPGFNTINEHQNRSHEWKLQSVNIPYQTDHIVDFEQSNILSHSSLMSHHNTVATVSNRDNNSSVTVKEEIISLSNDIDVEKTTSFAQHKNANIDDDSIRLHYGVGPDMSYQDVLLDDIQNELMTVVGNQVSFMYRPLGASISIDLEHQQSYS</sequence>
<keyword evidence="3 10" id="KW-0597">Phosphoprotein</keyword>
<evidence type="ECO:0000256" key="4">
    <source>
        <dbReference type="ARBA" id="ARBA00023012"/>
    </source>
</evidence>
<feature type="region of interest" description="Disordered" evidence="11">
    <location>
        <begin position="136"/>
        <end position="201"/>
    </location>
</feature>
<dbReference type="InterPro" id="IPR001005">
    <property type="entry name" value="SANT/Myb"/>
</dbReference>
<dbReference type="PROSITE" id="PS51294">
    <property type="entry name" value="HTH_MYB"/>
    <property type="match status" value="1"/>
</dbReference>
<dbReference type="PROSITE" id="PS50110">
    <property type="entry name" value="RESPONSE_REGULATORY"/>
    <property type="match status" value="1"/>
</dbReference>
<dbReference type="AlphaFoldDB" id="A0A8J5L0S1"/>
<keyword evidence="7" id="KW-0010">Activator</keyword>
<evidence type="ECO:0000313" key="14">
    <source>
        <dbReference type="EMBL" id="KAG6497156.1"/>
    </source>
</evidence>
<dbReference type="PIRSF" id="PIRSF036392">
    <property type="entry name" value="RR_ARR_type-B"/>
    <property type="match status" value="1"/>
</dbReference>
<gene>
    <name evidence="14" type="ORF">ZIOFF_045044</name>
</gene>
<dbReference type="Proteomes" id="UP000734854">
    <property type="component" value="Unassembled WGS sequence"/>
</dbReference>
<protein>
    <recommendedName>
        <fullName evidence="16">Two-component response regulator</fullName>
    </recommendedName>
</protein>
<evidence type="ECO:0000256" key="9">
    <source>
        <dbReference type="ARBA" id="ARBA00023242"/>
    </source>
</evidence>
<evidence type="ECO:0000256" key="1">
    <source>
        <dbReference type="ARBA" id="ARBA00004123"/>
    </source>
</evidence>
<dbReference type="GO" id="GO:0000160">
    <property type="term" value="P:phosphorelay signal transduction system"/>
    <property type="evidence" value="ECO:0007669"/>
    <property type="project" value="UniProtKB-KW"/>
</dbReference>
<dbReference type="SUPFAM" id="SSF52172">
    <property type="entry name" value="CheY-like"/>
    <property type="match status" value="1"/>
</dbReference>
<evidence type="ECO:0000256" key="6">
    <source>
        <dbReference type="ARBA" id="ARBA00023125"/>
    </source>
</evidence>
<reference evidence="14 15" key="1">
    <citation type="submission" date="2020-08" db="EMBL/GenBank/DDBJ databases">
        <title>Plant Genome Project.</title>
        <authorList>
            <person name="Zhang R.-G."/>
        </authorList>
    </citation>
    <scope>NUCLEOTIDE SEQUENCE [LARGE SCALE GENOMIC DNA]</scope>
    <source>
        <tissue evidence="14">Rhizome</tissue>
    </source>
</reference>
<dbReference type="Pfam" id="PF00249">
    <property type="entry name" value="Myb_DNA-binding"/>
    <property type="match status" value="1"/>
</dbReference>
<dbReference type="Pfam" id="PF00072">
    <property type="entry name" value="Response_reg"/>
    <property type="match status" value="1"/>
</dbReference>
<dbReference type="InterPro" id="IPR009057">
    <property type="entry name" value="Homeodomain-like_sf"/>
</dbReference>
<feature type="domain" description="HTH myb-type" evidence="13">
    <location>
        <begin position="201"/>
        <end position="260"/>
    </location>
</feature>
<keyword evidence="8" id="KW-0804">Transcription</keyword>
<evidence type="ECO:0000256" key="8">
    <source>
        <dbReference type="ARBA" id="ARBA00023163"/>
    </source>
</evidence>
<evidence type="ECO:0000259" key="13">
    <source>
        <dbReference type="PROSITE" id="PS51294"/>
    </source>
</evidence>
<evidence type="ECO:0000259" key="12">
    <source>
        <dbReference type="PROSITE" id="PS50110"/>
    </source>
</evidence>
<keyword evidence="9" id="KW-0539">Nucleus</keyword>
<feature type="compositionally biased region" description="Acidic residues" evidence="11">
    <location>
        <begin position="184"/>
        <end position="197"/>
    </location>
</feature>
<keyword evidence="15" id="KW-1185">Reference proteome</keyword>
<evidence type="ECO:0000256" key="11">
    <source>
        <dbReference type="SAM" id="MobiDB-lite"/>
    </source>
</evidence>
<evidence type="ECO:0000256" key="10">
    <source>
        <dbReference type="PROSITE-ProRule" id="PRU00169"/>
    </source>
</evidence>
<dbReference type="SUPFAM" id="SSF46689">
    <property type="entry name" value="Homeodomain-like"/>
    <property type="match status" value="1"/>
</dbReference>
<dbReference type="Gene3D" id="1.10.10.60">
    <property type="entry name" value="Homeodomain-like"/>
    <property type="match status" value="1"/>
</dbReference>
<dbReference type="PANTHER" id="PTHR43874:SF67">
    <property type="entry name" value="TWO-COMPONENT RESPONSE REGULATOR ARR2"/>
    <property type="match status" value="1"/>
</dbReference>
<comment type="caution">
    <text evidence="14">The sequence shown here is derived from an EMBL/GenBank/DDBJ whole genome shotgun (WGS) entry which is preliminary data.</text>
</comment>
<keyword evidence="4" id="KW-0902">Two-component regulatory system</keyword>
<evidence type="ECO:0000256" key="3">
    <source>
        <dbReference type="ARBA" id="ARBA00022553"/>
    </source>
</evidence>
<dbReference type="InterPro" id="IPR017053">
    <property type="entry name" value="Response_reg_B-typ_pln"/>
</dbReference>
<dbReference type="GO" id="GO:0003700">
    <property type="term" value="F:DNA-binding transcription factor activity"/>
    <property type="evidence" value="ECO:0007669"/>
    <property type="project" value="InterPro"/>
</dbReference>
<dbReference type="NCBIfam" id="TIGR01557">
    <property type="entry name" value="myb_SHAQKYF"/>
    <property type="match status" value="1"/>
</dbReference>
<dbReference type="FunFam" id="1.10.10.60:FF:000007">
    <property type="entry name" value="Two-component response regulator"/>
    <property type="match status" value="1"/>
</dbReference>
<proteinExistence type="inferred from homology"/>
<dbReference type="InterPro" id="IPR001789">
    <property type="entry name" value="Sig_transdc_resp-reg_receiver"/>
</dbReference>
<dbReference type="Gene3D" id="3.40.50.2300">
    <property type="match status" value="1"/>
</dbReference>
<dbReference type="InterPro" id="IPR011006">
    <property type="entry name" value="CheY-like_superfamily"/>
</dbReference>
<comment type="similarity">
    <text evidence="2">Belongs to the ARR family. Type-B subfamily.</text>
</comment>
<dbReference type="PANTHER" id="PTHR43874">
    <property type="entry name" value="TWO-COMPONENT RESPONSE REGULATOR"/>
    <property type="match status" value="1"/>
</dbReference>
<dbReference type="InterPro" id="IPR017930">
    <property type="entry name" value="Myb_dom"/>
</dbReference>
<keyword evidence="6" id="KW-0238">DNA-binding</keyword>
<evidence type="ECO:0008006" key="16">
    <source>
        <dbReference type="Google" id="ProtNLM"/>
    </source>
</evidence>
<keyword evidence="5" id="KW-0805">Transcription regulation</keyword>
<dbReference type="InterPro" id="IPR006447">
    <property type="entry name" value="Myb_dom_plants"/>
</dbReference>